<dbReference type="KEGG" id="vg:5850516"/>
<proteinExistence type="predicted"/>
<evidence type="ECO:0000313" key="1">
    <source>
        <dbReference type="EMBL" id="ABY65834.1"/>
    </source>
</evidence>
<dbReference type="GeneID" id="5850516"/>
<sequence length="107" mass="12234">MNLIVFVVHISNPHQLSQRNIYEKYLIYFDVMDAIMCNNGECLAACIGVLNTDTTLPVCFESFEASTFNDGVCQLKILETDCYEQAETIQTKIYNIAESYDKLQFTI</sequence>
<name>B0FDX6_9ABAC</name>
<dbReference type="OrthoDB" id="20453at10239"/>
<organism evidence="1 2">
    <name type="scientific">Orgyia leucostigma nucleopolyhedrovirus</name>
    <dbReference type="NCBI Taxonomy" id="490711"/>
    <lineage>
        <taxon>Viruses</taxon>
        <taxon>Viruses incertae sedis</taxon>
        <taxon>Naldaviricetes</taxon>
        <taxon>Lefavirales</taxon>
        <taxon>Baculoviridae</taxon>
        <taxon>Alphabaculovirus</taxon>
        <taxon>Alphabaculovirus orleucostigmae</taxon>
    </lineage>
</organism>
<dbReference type="Pfam" id="PF07785">
    <property type="entry name" value="DUF1623"/>
    <property type="match status" value="1"/>
</dbReference>
<evidence type="ECO:0000313" key="2">
    <source>
        <dbReference type="Proteomes" id="UP000203316"/>
    </source>
</evidence>
<accession>B0FDX6</accession>
<dbReference type="Proteomes" id="UP000203316">
    <property type="component" value="Segment"/>
</dbReference>
<reference evidence="1 2" key="1">
    <citation type="submission" date="2007-11" db="EMBL/GenBank/DDBJ databases">
        <title>Sequence and organization of Orgyia leucostigma nucleopolyhedrovirus genome.</title>
        <authorList>
            <person name="Eveleigh R.J.M."/>
            <person name="Lapointe R."/>
            <person name="Graham R.I."/>
            <person name="Lauzon H.A.M."/>
            <person name="Pavlik L."/>
            <person name="Arif B.M."/>
            <person name="Lucarotti C.J."/>
        </authorList>
    </citation>
    <scope>NUCLEOTIDE SEQUENCE [LARGE SCALE GENOMIC DNA]</scope>
    <source>
        <strain evidence="1">CFS-77</strain>
    </source>
</reference>
<dbReference type="RefSeq" id="YP_001651018.1">
    <property type="nucleotide sequence ID" value="NC_010276.1"/>
</dbReference>
<dbReference type="InterPro" id="IPR012428">
    <property type="entry name" value="AcMNPV_Orf117"/>
</dbReference>
<protein>
    <submittedName>
        <fullName evidence="1">Uncharacterized protein</fullName>
    </submittedName>
</protein>
<keyword evidence="2" id="KW-1185">Reference proteome</keyword>
<dbReference type="EMBL" id="EU309041">
    <property type="protein sequence ID" value="ABY65834.1"/>
    <property type="molecule type" value="Genomic_DNA"/>
</dbReference>